<keyword evidence="2" id="KW-0812">Transmembrane</keyword>
<name>A0ABR6WUH1_9FIRM</name>
<gene>
    <name evidence="4" type="ORF">GH808_05375</name>
</gene>
<accession>A0ABR6WUH1</accession>
<dbReference type="Gene3D" id="2.60.40.1080">
    <property type="match status" value="1"/>
</dbReference>
<evidence type="ECO:0000313" key="5">
    <source>
        <dbReference type="Proteomes" id="UP000603234"/>
    </source>
</evidence>
<evidence type="ECO:0000313" key="4">
    <source>
        <dbReference type="EMBL" id="MBC3803866.1"/>
    </source>
</evidence>
<feature type="region of interest" description="Disordered" evidence="1">
    <location>
        <begin position="294"/>
        <end position="318"/>
    </location>
</feature>
<organism evidence="4 5">
    <name type="scientific">Acetobacterium fimetarium</name>
    <dbReference type="NCBI Taxonomy" id="52691"/>
    <lineage>
        <taxon>Bacteria</taxon>
        <taxon>Bacillati</taxon>
        <taxon>Bacillota</taxon>
        <taxon>Clostridia</taxon>
        <taxon>Eubacteriales</taxon>
        <taxon>Eubacteriaceae</taxon>
        <taxon>Acetobacterium</taxon>
    </lineage>
</organism>
<dbReference type="Gene3D" id="2.60.40.2700">
    <property type="match status" value="2"/>
</dbReference>
<dbReference type="Proteomes" id="UP000603234">
    <property type="component" value="Unassembled WGS sequence"/>
</dbReference>
<dbReference type="Pfam" id="PF02368">
    <property type="entry name" value="Big_2"/>
    <property type="match status" value="1"/>
</dbReference>
<keyword evidence="5" id="KW-1185">Reference proteome</keyword>
<dbReference type="PROSITE" id="PS50835">
    <property type="entry name" value="IG_LIKE"/>
    <property type="match status" value="1"/>
</dbReference>
<evidence type="ECO:0000259" key="3">
    <source>
        <dbReference type="PROSITE" id="PS50835"/>
    </source>
</evidence>
<evidence type="ECO:0000256" key="2">
    <source>
        <dbReference type="SAM" id="Phobius"/>
    </source>
</evidence>
<dbReference type="RefSeq" id="WP_186841754.1">
    <property type="nucleotide sequence ID" value="NZ_WJBC01000005.1"/>
</dbReference>
<sequence>MKQKPIISIIIILLVLLTAIIFFRDNGQNGNDMKTYRAAGTYSETATYQNALITVSGVTIENATFTGNVTVADSVTDGETHLTSCNVAGELFVYGGDTIYISSGAYQKITVEKPGTKVILLGDAKVTTLDAKSVCTVVAGEKSQITNLIAEKTDGRIAVTSQDNGTITNIQANGIADITLSTAIRNVTFGPDAAGSTLVANAAVEKIQAGSKVALTLNANVGSLIITGAGEGTTVKLGNNAVVASLGADARVEITGEGSITSATTNNAANITGTITPGTLAVTTTPLVNDPSGGLMVSKSTSQAATTGGSSSSGTTSFSATYATGDTRADTLWYSESSTSGNLINPKYEVPVTEPSDEPAFVSVTGIQVLPIEADVLMGNTLILSADIRPENATNKAVVWESANPGIATVYNGVVTPVSNGQVMIVARTADGDKTAFCKVTVKTSITAVTMIDSIDAVNHSVSETIDYNADYTLPICVTVQGYGSSDVFSCSVNWAPESADNKKVGESTYVGTLTMPDGYVNYDGIQPTIKLTVRSQPVITVTSGLSSQRIYLNGNPAPISVDATVSQGKTLSYQWFKRINTVDTTIDGATESTYDPGVSKTSGTVYYYCTITADNAETVTKLAGIVVTGSDPASPTALSELPQITSEPESTSLITAGSPVSLTVEASVDDGTLTYQWFTSPEAVAADGTAIAGATDKTLNVTAPDPSGSTCYYVEITNAEYGCSPTTAVSRPYLLK</sequence>
<keyword evidence="2" id="KW-1133">Transmembrane helix</keyword>
<proteinExistence type="predicted"/>
<feature type="compositionally biased region" description="Low complexity" evidence="1">
    <location>
        <begin position="298"/>
        <end position="318"/>
    </location>
</feature>
<reference evidence="4 5" key="1">
    <citation type="journal article" date="2020" name="mSystems">
        <title>Defining Genomic and Predicted Metabolic Features of the Acetobacterium Genus.</title>
        <authorList>
            <person name="Ross D.E."/>
            <person name="Marshall C.W."/>
            <person name="Gulliver D."/>
            <person name="May H.D."/>
            <person name="Norman R.S."/>
        </authorList>
    </citation>
    <scope>NUCLEOTIDE SEQUENCE [LARGE SCALE GENOMIC DNA]</scope>
    <source>
        <strain evidence="4 5">DSM 8238</strain>
    </source>
</reference>
<keyword evidence="2" id="KW-0472">Membrane</keyword>
<dbReference type="SMART" id="SM00635">
    <property type="entry name" value="BID_2"/>
    <property type="match status" value="1"/>
</dbReference>
<evidence type="ECO:0000256" key="1">
    <source>
        <dbReference type="SAM" id="MobiDB-lite"/>
    </source>
</evidence>
<protein>
    <recommendedName>
        <fullName evidence="3">Ig-like domain-containing protein</fullName>
    </recommendedName>
</protein>
<dbReference type="EMBL" id="WJBC01000005">
    <property type="protein sequence ID" value="MBC3803866.1"/>
    <property type="molecule type" value="Genomic_DNA"/>
</dbReference>
<comment type="caution">
    <text evidence="4">The sequence shown here is derived from an EMBL/GenBank/DDBJ whole genome shotgun (WGS) entry which is preliminary data.</text>
</comment>
<dbReference type="InterPro" id="IPR008964">
    <property type="entry name" value="Invasin/intimin_cell_adhesion"/>
</dbReference>
<dbReference type="InterPro" id="IPR007110">
    <property type="entry name" value="Ig-like_dom"/>
</dbReference>
<dbReference type="SUPFAM" id="SSF49373">
    <property type="entry name" value="Invasin/intimin cell-adhesion fragments"/>
    <property type="match status" value="1"/>
</dbReference>
<feature type="domain" description="Ig-like" evidence="3">
    <location>
        <begin position="643"/>
        <end position="731"/>
    </location>
</feature>
<dbReference type="InterPro" id="IPR003343">
    <property type="entry name" value="Big_2"/>
</dbReference>
<feature type="transmembrane region" description="Helical" evidence="2">
    <location>
        <begin position="6"/>
        <end position="23"/>
    </location>
</feature>